<gene>
    <name evidence="1" type="ORF">CEXT_458891</name>
</gene>
<keyword evidence="2" id="KW-1185">Reference proteome</keyword>
<reference evidence="1 2" key="1">
    <citation type="submission" date="2021-06" db="EMBL/GenBank/DDBJ databases">
        <title>Caerostris extrusa draft genome.</title>
        <authorList>
            <person name="Kono N."/>
            <person name="Arakawa K."/>
        </authorList>
    </citation>
    <scope>NUCLEOTIDE SEQUENCE [LARGE SCALE GENOMIC DNA]</scope>
</reference>
<name>A0AAV4MLW5_CAEEX</name>
<organism evidence="1 2">
    <name type="scientific">Caerostris extrusa</name>
    <name type="common">Bark spider</name>
    <name type="synonym">Caerostris bankana</name>
    <dbReference type="NCBI Taxonomy" id="172846"/>
    <lineage>
        <taxon>Eukaryota</taxon>
        <taxon>Metazoa</taxon>
        <taxon>Ecdysozoa</taxon>
        <taxon>Arthropoda</taxon>
        <taxon>Chelicerata</taxon>
        <taxon>Arachnida</taxon>
        <taxon>Araneae</taxon>
        <taxon>Araneomorphae</taxon>
        <taxon>Entelegynae</taxon>
        <taxon>Araneoidea</taxon>
        <taxon>Araneidae</taxon>
        <taxon>Caerostris</taxon>
    </lineage>
</organism>
<comment type="caution">
    <text evidence="1">The sequence shown here is derived from an EMBL/GenBank/DDBJ whole genome shotgun (WGS) entry which is preliminary data.</text>
</comment>
<dbReference type="Proteomes" id="UP001054945">
    <property type="component" value="Unassembled WGS sequence"/>
</dbReference>
<accession>A0AAV4MLW5</accession>
<proteinExistence type="predicted"/>
<dbReference type="EMBL" id="BPLR01002393">
    <property type="protein sequence ID" value="GIX73247.1"/>
    <property type="molecule type" value="Genomic_DNA"/>
</dbReference>
<evidence type="ECO:0000313" key="1">
    <source>
        <dbReference type="EMBL" id="GIX73247.1"/>
    </source>
</evidence>
<evidence type="ECO:0000313" key="2">
    <source>
        <dbReference type="Proteomes" id="UP001054945"/>
    </source>
</evidence>
<dbReference type="AlphaFoldDB" id="A0AAV4MLW5"/>
<sequence>MSFEHYKDLRTFLMHKTRSFPKSFTLMRIVKFFLKKTQSITLPSR</sequence>
<protein>
    <submittedName>
        <fullName evidence="1">Uncharacterized protein</fullName>
    </submittedName>
</protein>
<feature type="non-terminal residue" evidence="1">
    <location>
        <position position="45"/>
    </location>
</feature>